<dbReference type="PROSITE" id="PS51764">
    <property type="entry name" value="GH26"/>
    <property type="match status" value="1"/>
</dbReference>
<evidence type="ECO:0000256" key="2">
    <source>
        <dbReference type="ARBA" id="ARBA00023295"/>
    </source>
</evidence>
<protein>
    <recommendedName>
        <fullName evidence="4">GH26 domain-containing protein</fullName>
    </recommendedName>
</protein>
<dbReference type="Gene3D" id="3.20.20.80">
    <property type="entry name" value="Glycosidases"/>
    <property type="match status" value="1"/>
</dbReference>
<feature type="active site" description="Proton donor" evidence="3">
    <location>
        <position position="171"/>
    </location>
</feature>
<proteinExistence type="inferred from homology"/>
<keyword evidence="2 3" id="KW-0326">Glycosidase</keyword>
<name>A0ABR9NQU0_9BACT</name>
<keyword evidence="1 3" id="KW-0378">Hydrolase</keyword>
<gene>
    <name evidence="5" type="ORF">IIE05_01475</name>
</gene>
<evidence type="ECO:0000259" key="4">
    <source>
        <dbReference type="PROSITE" id="PS51764"/>
    </source>
</evidence>
<dbReference type="SUPFAM" id="SSF51445">
    <property type="entry name" value="(Trans)glycosidases"/>
    <property type="match status" value="1"/>
</dbReference>
<sequence>MGKHNQTTCVFTVSGQIGNADNMVTRILIFTALICLLLLSCVYAAPSKLEPPNNLLYHGVGLNVEDPKFYDYYDNYVALVGHKPKVITFFAPVWSNGQYRDWTFYIKMMEKVDKIGAIPFIKASTADWNTKTGLWWSAEDIIAGKYDSYFSQAADAAKAFKKPLFMSWNHEMNGDWWPWSQAFAAKHPEKSDWTAGRYIKVWQRIIRIFRDRGVTNVAFAWAPDVNGRKIDNYPSKEGWKAYWPGDDFVDWVAPSLYNAISPIELQYLANSYDKPIFISEWATGDNYSKWYPGPYPGDAAWVRMFMDVVLNNIPAVKGISYFNYMPSYYIDRNRAQLEVYKKALSNKRFIDAQ</sequence>
<comment type="caution">
    <text evidence="5">The sequence shown here is derived from an EMBL/GenBank/DDBJ whole genome shotgun (WGS) entry which is preliminary data.</text>
</comment>
<evidence type="ECO:0000256" key="1">
    <source>
        <dbReference type="ARBA" id="ARBA00022801"/>
    </source>
</evidence>
<feature type="domain" description="GH26" evidence="4">
    <location>
        <begin position="40"/>
        <end position="353"/>
    </location>
</feature>
<dbReference type="EMBL" id="JADBFD010000002">
    <property type="protein sequence ID" value="MBE2886632.1"/>
    <property type="molecule type" value="Genomic_DNA"/>
</dbReference>
<dbReference type="InterPro" id="IPR017853">
    <property type="entry name" value="GH"/>
</dbReference>
<reference evidence="5 6" key="1">
    <citation type="submission" date="2020-10" db="EMBL/GenBank/DDBJ databases">
        <title>Investigation of anaerobic biodegradation of phenanthrene by a sulfate-dependent Geobacter anodireducens strain PheS2.</title>
        <authorList>
            <person name="Zhang Z."/>
        </authorList>
    </citation>
    <scope>NUCLEOTIDE SEQUENCE [LARGE SCALE GENOMIC DNA]</scope>
    <source>
        <strain evidence="5 6">PheS2</strain>
    </source>
</reference>
<comment type="similarity">
    <text evidence="3">Belongs to the glycosyl hydrolase 26 family.</text>
</comment>
<organism evidence="5 6">
    <name type="scientific">Geobacter anodireducens</name>
    <dbReference type="NCBI Taxonomy" id="1340425"/>
    <lineage>
        <taxon>Bacteria</taxon>
        <taxon>Pseudomonadati</taxon>
        <taxon>Thermodesulfobacteriota</taxon>
        <taxon>Desulfuromonadia</taxon>
        <taxon>Geobacterales</taxon>
        <taxon>Geobacteraceae</taxon>
        <taxon>Geobacter</taxon>
    </lineage>
</organism>
<dbReference type="InterPro" id="IPR022790">
    <property type="entry name" value="GH26_dom"/>
</dbReference>
<dbReference type="RefSeq" id="WP_145915396.1">
    <property type="nucleotide sequence ID" value="NZ_JADBFD010000002.1"/>
</dbReference>
<evidence type="ECO:0000313" key="6">
    <source>
        <dbReference type="Proteomes" id="UP000618926"/>
    </source>
</evidence>
<evidence type="ECO:0000313" key="5">
    <source>
        <dbReference type="EMBL" id="MBE2886632.1"/>
    </source>
</evidence>
<evidence type="ECO:0000256" key="3">
    <source>
        <dbReference type="PROSITE-ProRule" id="PRU01100"/>
    </source>
</evidence>
<keyword evidence="6" id="KW-1185">Reference proteome</keyword>
<feature type="active site" description="Nucleophile" evidence="3">
    <location>
        <position position="280"/>
    </location>
</feature>
<dbReference type="Proteomes" id="UP000618926">
    <property type="component" value="Unassembled WGS sequence"/>
</dbReference>
<accession>A0ABR9NQU0</accession>